<protein>
    <recommendedName>
        <fullName evidence="1">Type I restriction enzyme R protein N-terminal domain-containing protein</fullName>
    </recommendedName>
</protein>
<accession>A0ABP8MVV0</accession>
<dbReference type="EMBL" id="BAABEZ010000022">
    <property type="protein sequence ID" value="GAA4455654.1"/>
    <property type="molecule type" value="Genomic_DNA"/>
</dbReference>
<dbReference type="InterPro" id="IPR029464">
    <property type="entry name" value="HSDR_N"/>
</dbReference>
<comment type="caution">
    <text evidence="2">The sequence shown here is derived from an EMBL/GenBank/DDBJ whole genome shotgun (WGS) entry which is preliminary data.</text>
</comment>
<sequence>MIAADLLQNLQLNIRTEGQETRVWDILRKRWMLLTPEEHVRQALVHYLIRECAYPAGMIAIERQISYGLLKKRYDLVVYDRHREPWLLAECKAPEVPLSEKVLHQLLHYRSRIPAPFWLLSNGHDNCCADATDVNDIRWLTQFPAYPR</sequence>
<dbReference type="RefSeq" id="WP_344826167.1">
    <property type="nucleotide sequence ID" value="NZ_BAABEZ010000022.1"/>
</dbReference>
<proteinExistence type="predicted"/>
<keyword evidence="3" id="KW-1185">Reference proteome</keyword>
<dbReference type="Proteomes" id="UP001501410">
    <property type="component" value="Unassembled WGS sequence"/>
</dbReference>
<name>A0ABP8MVV0_9BACT</name>
<evidence type="ECO:0000313" key="3">
    <source>
        <dbReference type="Proteomes" id="UP001501410"/>
    </source>
</evidence>
<reference evidence="3" key="1">
    <citation type="journal article" date="2019" name="Int. J. Syst. Evol. Microbiol.">
        <title>The Global Catalogue of Microorganisms (GCM) 10K type strain sequencing project: providing services to taxonomists for standard genome sequencing and annotation.</title>
        <authorList>
            <consortium name="The Broad Institute Genomics Platform"/>
            <consortium name="The Broad Institute Genome Sequencing Center for Infectious Disease"/>
            <person name="Wu L."/>
            <person name="Ma J."/>
        </authorList>
    </citation>
    <scope>NUCLEOTIDE SEQUENCE [LARGE SCALE GENOMIC DNA]</scope>
    <source>
        <strain evidence="3">JCM 31921</strain>
    </source>
</reference>
<dbReference type="Pfam" id="PF13588">
    <property type="entry name" value="HSDR_N_2"/>
    <property type="match status" value="1"/>
</dbReference>
<evidence type="ECO:0000259" key="1">
    <source>
        <dbReference type="Pfam" id="PF13588"/>
    </source>
</evidence>
<feature type="domain" description="Type I restriction enzyme R protein N-terminal" evidence="1">
    <location>
        <begin position="36"/>
        <end position="144"/>
    </location>
</feature>
<organism evidence="2 3">
    <name type="scientific">Rurimicrobium arvi</name>
    <dbReference type="NCBI Taxonomy" id="2049916"/>
    <lineage>
        <taxon>Bacteria</taxon>
        <taxon>Pseudomonadati</taxon>
        <taxon>Bacteroidota</taxon>
        <taxon>Chitinophagia</taxon>
        <taxon>Chitinophagales</taxon>
        <taxon>Chitinophagaceae</taxon>
        <taxon>Rurimicrobium</taxon>
    </lineage>
</organism>
<gene>
    <name evidence="2" type="ORF">GCM10023092_19670</name>
</gene>
<evidence type="ECO:0000313" key="2">
    <source>
        <dbReference type="EMBL" id="GAA4455654.1"/>
    </source>
</evidence>